<proteinExistence type="predicted"/>
<dbReference type="Proteomes" id="UP000237105">
    <property type="component" value="Unassembled WGS sequence"/>
</dbReference>
<evidence type="ECO:0000313" key="2">
    <source>
        <dbReference type="Proteomes" id="UP000237105"/>
    </source>
</evidence>
<protein>
    <recommendedName>
        <fullName evidence="3">Endonuclease/exonuclease/phosphatase</fullName>
    </recommendedName>
</protein>
<gene>
    <name evidence="1" type="ORF">PanWU01x14_307060</name>
</gene>
<sequence length="154" mass="17445">MAITTPILRDASINLVQRNWKRQAREMGAGLANIQMEAKSDKARSSPKLWGAAATIIKVIVVFSNSLHVDCVGRSGGLILLWNDVWDVHITSFSRFHIDAVVVDNNANTWRFTGFYGHPHRAHRQSSWDLLHALMNIPWCSCVWMKNRVVSFCS</sequence>
<dbReference type="OrthoDB" id="1001388at2759"/>
<dbReference type="AlphaFoldDB" id="A0A2P5ARN4"/>
<evidence type="ECO:0000313" key="1">
    <source>
        <dbReference type="EMBL" id="PON39195.1"/>
    </source>
</evidence>
<accession>A0A2P5ARN4</accession>
<organism evidence="1 2">
    <name type="scientific">Parasponia andersonii</name>
    <name type="common">Sponia andersonii</name>
    <dbReference type="NCBI Taxonomy" id="3476"/>
    <lineage>
        <taxon>Eukaryota</taxon>
        <taxon>Viridiplantae</taxon>
        <taxon>Streptophyta</taxon>
        <taxon>Embryophyta</taxon>
        <taxon>Tracheophyta</taxon>
        <taxon>Spermatophyta</taxon>
        <taxon>Magnoliopsida</taxon>
        <taxon>eudicotyledons</taxon>
        <taxon>Gunneridae</taxon>
        <taxon>Pentapetalae</taxon>
        <taxon>rosids</taxon>
        <taxon>fabids</taxon>
        <taxon>Rosales</taxon>
        <taxon>Cannabaceae</taxon>
        <taxon>Parasponia</taxon>
    </lineage>
</organism>
<comment type="caution">
    <text evidence="1">The sequence shown here is derived from an EMBL/GenBank/DDBJ whole genome shotgun (WGS) entry which is preliminary data.</text>
</comment>
<evidence type="ECO:0008006" key="3">
    <source>
        <dbReference type="Google" id="ProtNLM"/>
    </source>
</evidence>
<keyword evidence="2" id="KW-1185">Reference proteome</keyword>
<reference evidence="2" key="1">
    <citation type="submission" date="2016-06" db="EMBL/GenBank/DDBJ databases">
        <title>Parallel loss of symbiosis genes in relatives of nitrogen-fixing non-legume Parasponia.</title>
        <authorList>
            <person name="Van Velzen R."/>
            <person name="Holmer R."/>
            <person name="Bu F."/>
            <person name="Rutten L."/>
            <person name="Van Zeijl A."/>
            <person name="Liu W."/>
            <person name="Santuari L."/>
            <person name="Cao Q."/>
            <person name="Sharma T."/>
            <person name="Shen D."/>
            <person name="Roswanjaya Y."/>
            <person name="Wardhani T."/>
            <person name="Kalhor M.S."/>
            <person name="Jansen J."/>
            <person name="Van den Hoogen J."/>
            <person name="Gungor B."/>
            <person name="Hartog M."/>
            <person name="Hontelez J."/>
            <person name="Verver J."/>
            <person name="Yang W.-C."/>
            <person name="Schijlen E."/>
            <person name="Repin R."/>
            <person name="Schilthuizen M."/>
            <person name="Schranz E."/>
            <person name="Heidstra R."/>
            <person name="Miyata K."/>
            <person name="Fedorova E."/>
            <person name="Kohlen W."/>
            <person name="Bisseling T."/>
            <person name="Smit S."/>
            <person name="Geurts R."/>
        </authorList>
    </citation>
    <scope>NUCLEOTIDE SEQUENCE [LARGE SCALE GENOMIC DNA]</scope>
    <source>
        <strain evidence="2">cv. WU1-14</strain>
    </source>
</reference>
<name>A0A2P5ARN4_PARAD</name>
<dbReference type="EMBL" id="JXTB01000473">
    <property type="protein sequence ID" value="PON39195.1"/>
    <property type="molecule type" value="Genomic_DNA"/>
</dbReference>